<comment type="caution">
    <text evidence="2">The sequence shown here is derived from an EMBL/GenBank/DDBJ whole genome shotgun (WGS) entry which is preliminary data.</text>
</comment>
<keyword evidence="3" id="KW-1185">Reference proteome</keyword>
<feature type="chain" id="PRO_5046077842" evidence="1">
    <location>
        <begin position="20"/>
        <end position="337"/>
    </location>
</feature>
<dbReference type="EMBL" id="JAUSUN010000024">
    <property type="protein sequence ID" value="MDQ0415038.1"/>
    <property type="molecule type" value="Genomic_DNA"/>
</dbReference>
<protein>
    <submittedName>
        <fullName evidence="2">Outer membrane lipoprotein-sorting protein</fullName>
    </submittedName>
</protein>
<dbReference type="InterPro" id="IPR052944">
    <property type="entry name" value="Sporulation_related"/>
</dbReference>
<gene>
    <name evidence="2" type="ORF">J2S25_003250</name>
</gene>
<reference evidence="2 3" key="1">
    <citation type="submission" date="2023-07" db="EMBL/GenBank/DDBJ databases">
        <title>Genomic Encyclopedia of Type Strains, Phase IV (KMG-IV): sequencing the most valuable type-strain genomes for metagenomic binning, comparative biology and taxonomic classification.</title>
        <authorList>
            <person name="Goeker M."/>
        </authorList>
    </citation>
    <scope>NUCLEOTIDE SEQUENCE [LARGE SCALE GENOMIC DNA]</scope>
    <source>
        <strain evidence="2 3">DSM 19598</strain>
    </source>
</reference>
<dbReference type="PANTHER" id="PTHR37507:SF2">
    <property type="entry name" value="SPORULATION PROTEIN YDCC"/>
    <property type="match status" value="1"/>
</dbReference>
<evidence type="ECO:0000256" key="1">
    <source>
        <dbReference type="SAM" id="SignalP"/>
    </source>
</evidence>
<dbReference type="RefSeq" id="WP_307192358.1">
    <property type="nucleotide sequence ID" value="NZ_JAUSUN010000024.1"/>
</dbReference>
<evidence type="ECO:0000313" key="3">
    <source>
        <dbReference type="Proteomes" id="UP001242313"/>
    </source>
</evidence>
<proteinExistence type="predicted"/>
<keyword evidence="1" id="KW-0732">Signal</keyword>
<dbReference type="PANTHER" id="PTHR37507">
    <property type="entry name" value="SPORULATION PROTEIN YDCC"/>
    <property type="match status" value="1"/>
</dbReference>
<dbReference type="Proteomes" id="UP001242313">
    <property type="component" value="Unassembled WGS sequence"/>
</dbReference>
<name>A0ABU0FYL6_9BACI</name>
<evidence type="ECO:0000313" key="2">
    <source>
        <dbReference type="EMBL" id="MDQ0415038.1"/>
    </source>
</evidence>
<sequence length="337" mass="38099">MKKKLLLLLAGLMVIFALAACGTKSQESVVKDLDGTLNDLKSYKAKAKMTLQMGTEPQVYDVEIWHKEPSFYRVNLKNAQKDQSQMILRNEEGVFVLTPALNKSFRFQSEWPKNSSQAYLYESLITDVLEDKEAKFSATKEHYVFETKTRYQNNKMLPTQEIILNKKNLTPVSVKVMDPDRNALVTVEFSDVKFDASFDKDAFDMKKNMTAAQLEVQVMANVEDKEFTVKYPVAELPNVKLVDEKEITTENGKRVILTYDGDKSFTLIQEKADAMPAMSSPITMTGKPVDLGFTIGAMNETSVSWTHLGVDYMLASTDLSQEELEMVAKSVQADMEK</sequence>
<keyword evidence="2" id="KW-0449">Lipoprotein</keyword>
<organism evidence="2 3">
    <name type="scientific">Mesobacillus stamsii</name>
    <dbReference type="NCBI Taxonomy" id="225347"/>
    <lineage>
        <taxon>Bacteria</taxon>
        <taxon>Bacillati</taxon>
        <taxon>Bacillota</taxon>
        <taxon>Bacilli</taxon>
        <taxon>Bacillales</taxon>
        <taxon>Bacillaceae</taxon>
        <taxon>Mesobacillus</taxon>
    </lineage>
</organism>
<dbReference type="Gene3D" id="2.50.20.10">
    <property type="entry name" value="Lipoprotein localisation LolA/LolB/LppX"/>
    <property type="match status" value="1"/>
</dbReference>
<accession>A0ABU0FYL6</accession>
<dbReference type="PROSITE" id="PS51257">
    <property type="entry name" value="PROKAR_LIPOPROTEIN"/>
    <property type="match status" value="1"/>
</dbReference>
<dbReference type="InterPro" id="IPR029046">
    <property type="entry name" value="LolA/LolB/LppX"/>
</dbReference>
<feature type="signal peptide" evidence="1">
    <location>
        <begin position="1"/>
        <end position="19"/>
    </location>
</feature>
<dbReference type="SUPFAM" id="SSF89392">
    <property type="entry name" value="Prokaryotic lipoproteins and lipoprotein localization factors"/>
    <property type="match status" value="1"/>
</dbReference>